<name>A0ABT4W0T5_9RHOB</name>
<proteinExistence type="predicted"/>
<dbReference type="RefSeq" id="WP_271053803.1">
    <property type="nucleotide sequence ID" value="NZ_JAQIIO010000003.1"/>
</dbReference>
<protein>
    <recommendedName>
        <fullName evidence="3">Dihydroorotate dehydrogenase</fullName>
    </recommendedName>
</protein>
<sequence length="138" mass="14649">MAKTDKDILDDAKLDTELEAFFEAGCAASPVPSDALMAAIVEDAQTHQPTSQTVAAPAQRRSFWREFLSQIGGWPSVAGMATATIAGVWIGFADPVQLETWSGGVVLSGNYDGAETIYSTEDLAPSYFGTSLIIEEEG</sequence>
<organism evidence="1 2">
    <name type="scientific">Aliiroseovarius salicola</name>
    <dbReference type="NCBI Taxonomy" id="3009082"/>
    <lineage>
        <taxon>Bacteria</taxon>
        <taxon>Pseudomonadati</taxon>
        <taxon>Pseudomonadota</taxon>
        <taxon>Alphaproteobacteria</taxon>
        <taxon>Rhodobacterales</taxon>
        <taxon>Paracoccaceae</taxon>
        <taxon>Aliiroseovarius</taxon>
    </lineage>
</organism>
<evidence type="ECO:0008006" key="3">
    <source>
        <dbReference type="Google" id="ProtNLM"/>
    </source>
</evidence>
<evidence type="ECO:0000313" key="2">
    <source>
        <dbReference type="Proteomes" id="UP001528040"/>
    </source>
</evidence>
<dbReference type="EMBL" id="JAQIIO010000003">
    <property type="protein sequence ID" value="MDA5094115.1"/>
    <property type="molecule type" value="Genomic_DNA"/>
</dbReference>
<keyword evidence="2" id="KW-1185">Reference proteome</keyword>
<evidence type="ECO:0000313" key="1">
    <source>
        <dbReference type="EMBL" id="MDA5094115.1"/>
    </source>
</evidence>
<accession>A0ABT4W0T5</accession>
<dbReference type="Proteomes" id="UP001528040">
    <property type="component" value="Unassembled WGS sequence"/>
</dbReference>
<gene>
    <name evidence="1" type="ORF">O2N63_08430</name>
</gene>
<reference evidence="1 2" key="1">
    <citation type="submission" date="2023-01" db="EMBL/GenBank/DDBJ databases">
        <authorList>
            <person name="Yoon J.-W."/>
        </authorList>
    </citation>
    <scope>NUCLEOTIDE SEQUENCE [LARGE SCALE GENOMIC DNA]</scope>
    <source>
        <strain evidence="1 2">KMU-50</strain>
    </source>
</reference>
<comment type="caution">
    <text evidence="1">The sequence shown here is derived from an EMBL/GenBank/DDBJ whole genome shotgun (WGS) entry which is preliminary data.</text>
</comment>